<dbReference type="Proteomes" id="UP000663829">
    <property type="component" value="Unassembled WGS sequence"/>
</dbReference>
<dbReference type="EMBL" id="CAJNOQ010003794">
    <property type="protein sequence ID" value="CAF1029747.1"/>
    <property type="molecule type" value="Genomic_DNA"/>
</dbReference>
<gene>
    <name evidence="3" type="ORF">GPM918_LOCUS15218</name>
    <name evidence="2" type="ORF">OVA965_LOCUS12273</name>
    <name evidence="5" type="ORF">SRO942_LOCUS15218</name>
    <name evidence="4" type="ORF">TMI583_LOCUS12276</name>
</gene>
<evidence type="ECO:0000313" key="4">
    <source>
        <dbReference type="EMBL" id="CAF3727227.1"/>
    </source>
</evidence>
<reference evidence="3" key="1">
    <citation type="submission" date="2021-02" db="EMBL/GenBank/DDBJ databases">
        <authorList>
            <person name="Nowell W R."/>
        </authorList>
    </citation>
    <scope>NUCLEOTIDE SEQUENCE</scope>
</reference>
<dbReference type="EMBL" id="CAJOBA010004902">
    <property type="protein sequence ID" value="CAF3727227.1"/>
    <property type="molecule type" value="Genomic_DNA"/>
</dbReference>
<comment type="caution">
    <text evidence="3">The sequence shown here is derived from an EMBL/GenBank/DDBJ whole genome shotgun (WGS) entry which is preliminary data.</text>
</comment>
<evidence type="ECO:0000313" key="3">
    <source>
        <dbReference type="EMBL" id="CAF1029747.1"/>
    </source>
</evidence>
<evidence type="ECO:0000256" key="1">
    <source>
        <dbReference type="SAM" id="MobiDB-lite"/>
    </source>
</evidence>
<dbReference type="Proteomes" id="UP000677228">
    <property type="component" value="Unassembled WGS sequence"/>
</dbReference>
<evidence type="ECO:0000313" key="6">
    <source>
        <dbReference type="Proteomes" id="UP000663829"/>
    </source>
</evidence>
<feature type="region of interest" description="Disordered" evidence="1">
    <location>
        <begin position="96"/>
        <end position="132"/>
    </location>
</feature>
<organism evidence="3 6">
    <name type="scientific">Didymodactylos carnosus</name>
    <dbReference type="NCBI Taxonomy" id="1234261"/>
    <lineage>
        <taxon>Eukaryota</taxon>
        <taxon>Metazoa</taxon>
        <taxon>Spiralia</taxon>
        <taxon>Gnathifera</taxon>
        <taxon>Rotifera</taxon>
        <taxon>Eurotatoria</taxon>
        <taxon>Bdelloidea</taxon>
        <taxon>Philodinida</taxon>
        <taxon>Philodinidae</taxon>
        <taxon>Didymodactylos</taxon>
    </lineage>
</organism>
<keyword evidence="6" id="KW-1185">Reference proteome</keyword>
<sequence>MNKSGHEFDKTILAADIAEAKIAHHETPANDPHKKADRENIGHQPTGTQTTIKETPPLYPGEAAALAKEIQKDEKAKEAAEYKTILAADIAEAKIAHHETPANDPHKKADRENIGHQPTGSQSTIEETPSTI</sequence>
<dbReference type="Proteomes" id="UP000681722">
    <property type="component" value="Unassembled WGS sequence"/>
</dbReference>
<feature type="compositionally biased region" description="Basic and acidic residues" evidence="1">
    <location>
        <begin position="96"/>
        <end position="114"/>
    </location>
</feature>
<feature type="compositionally biased region" description="Polar residues" evidence="1">
    <location>
        <begin position="116"/>
        <end position="132"/>
    </location>
</feature>
<dbReference type="EMBL" id="CAJNOK010004898">
    <property type="protein sequence ID" value="CAF0953683.1"/>
    <property type="molecule type" value="Genomic_DNA"/>
</dbReference>
<dbReference type="OrthoDB" id="10054717at2759"/>
<feature type="region of interest" description="Disordered" evidence="1">
    <location>
        <begin position="25"/>
        <end position="58"/>
    </location>
</feature>
<evidence type="ECO:0000313" key="5">
    <source>
        <dbReference type="EMBL" id="CAF3800699.1"/>
    </source>
</evidence>
<dbReference type="Proteomes" id="UP000682733">
    <property type="component" value="Unassembled WGS sequence"/>
</dbReference>
<dbReference type="EMBL" id="CAJOBC010003794">
    <property type="protein sequence ID" value="CAF3800699.1"/>
    <property type="molecule type" value="Genomic_DNA"/>
</dbReference>
<dbReference type="AlphaFoldDB" id="A0A814IS32"/>
<protein>
    <submittedName>
        <fullName evidence="3">Uncharacterized protein</fullName>
    </submittedName>
</protein>
<evidence type="ECO:0000313" key="2">
    <source>
        <dbReference type="EMBL" id="CAF0953683.1"/>
    </source>
</evidence>
<proteinExistence type="predicted"/>
<feature type="compositionally biased region" description="Basic and acidic residues" evidence="1">
    <location>
        <begin position="25"/>
        <end position="41"/>
    </location>
</feature>
<name>A0A814IS32_9BILA</name>
<accession>A0A814IS32</accession>
<feature type="compositionally biased region" description="Polar residues" evidence="1">
    <location>
        <begin position="43"/>
        <end position="53"/>
    </location>
</feature>